<evidence type="ECO:0000313" key="6">
    <source>
        <dbReference type="EMBL" id="KDB53304.1"/>
    </source>
</evidence>
<evidence type="ECO:0000313" key="7">
    <source>
        <dbReference type="Proteomes" id="UP000026714"/>
    </source>
</evidence>
<gene>
    <name evidence="6" type="ORF">X805_11400</name>
</gene>
<dbReference type="InterPro" id="IPR036291">
    <property type="entry name" value="NAD(P)-bd_dom_sf"/>
</dbReference>
<comment type="subcellular location">
    <subcellularLocation>
        <location evidence="1">Cytoplasm</location>
    </subcellularLocation>
</comment>
<accession>A0A059KQ02</accession>
<dbReference type="Gene3D" id="3.40.50.720">
    <property type="entry name" value="NAD(P)-binding Rossmann-like Domain"/>
    <property type="match status" value="1"/>
</dbReference>
<evidence type="ECO:0000256" key="1">
    <source>
        <dbReference type="ARBA" id="ARBA00004496"/>
    </source>
</evidence>
<dbReference type="GO" id="GO:0005737">
    <property type="term" value="C:cytoplasm"/>
    <property type="evidence" value="ECO:0007669"/>
    <property type="project" value="UniProtKB-SubCell"/>
</dbReference>
<comment type="caution">
    <text evidence="6">The sequence shown here is derived from an EMBL/GenBank/DDBJ whole genome shotgun (WGS) entry which is preliminary data.</text>
</comment>
<dbReference type="PRINTS" id="PR00080">
    <property type="entry name" value="SDRFAMILY"/>
</dbReference>
<dbReference type="PANTHER" id="PTHR44085">
    <property type="entry name" value="SEPIAPTERIN REDUCTASE"/>
    <property type="match status" value="1"/>
</dbReference>
<reference evidence="6 7" key="1">
    <citation type="journal article" date="2014" name="FEMS Microbiol. Ecol.">
        <title>Sphaerotilus natans encrusted with nanoball-shaped Fe(III) oxide minerals formed by nitrate-reducing mixotrophic Fe(II) oxidation.</title>
        <authorList>
            <person name="Park S."/>
            <person name="Kim D.H."/>
            <person name="Lee J.H."/>
            <person name="Hur H.G."/>
        </authorList>
    </citation>
    <scope>NUCLEOTIDE SEQUENCE [LARGE SCALE GENOMIC DNA]</scope>
    <source>
        <strain evidence="6 7">DSM 6575</strain>
    </source>
</reference>
<dbReference type="PATRIC" id="fig|1286631.3.peg.1127"/>
<proteinExistence type="inferred from homology"/>
<dbReference type="InterPro" id="IPR051721">
    <property type="entry name" value="Biopterin_syn/organic_redct"/>
</dbReference>
<dbReference type="Pfam" id="PF00106">
    <property type="entry name" value="adh_short"/>
    <property type="match status" value="1"/>
</dbReference>
<evidence type="ECO:0000256" key="5">
    <source>
        <dbReference type="RuleBase" id="RU000363"/>
    </source>
</evidence>
<keyword evidence="4" id="KW-0560">Oxidoreductase</keyword>
<sequence>MNMPASLLASSFATPDHLDHLDHLVILTGASRGLGLAMARRLLAGPGLLLLGIARQPDAGLDALAATHGSQHLAWPLDLSDAPAAAERLSAWLATQPPARWRRVTLINNAGVIPRIGPLGEDAPGALSAALRVGLETPMLLTAALLGATAGWTARAAGEVRVLNISSGLGRRAMAGSAAYCAAKAGMDHFSRAVALEEAAGPHPARIVSLAPGVIDTDMQVQLRGADPAGFPDHGRFVHLQSAGLLDSADTAAAKVLAWLERPDFGAQPVADVREG</sequence>
<dbReference type="PROSITE" id="PS00061">
    <property type="entry name" value="ADH_SHORT"/>
    <property type="match status" value="1"/>
</dbReference>
<keyword evidence="2" id="KW-0963">Cytoplasm</keyword>
<dbReference type="AlphaFoldDB" id="A0A059KQ02"/>
<protein>
    <submittedName>
        <fullName evidence="6">Short-chain dehydrogenase/reductase SDR</fullName>
    </submittedName>
</protein>
<dbReference type="SUPFAM" id="SSF51735">
    <property type="entry name" value="NAD(P)-binding Rossmann-fold domains"/>
    <property type="match status" value="1"/>
</dbReference>
<dbReference type="PRINTS" id="PR00081">
    <property type="entry name" value="GDHRDH"/>
</dbReference>
<dbReference type="Proteomes" id="UP000026714">
    <property type="component" value="Unassembled WGS sequence"/>
</dbReference>
<dbReference type="eggNOG" id="COG1028">
    <property type="taxonomic scope" value="Bacteria"/>
</dbReference>
<dbReference type="PANTHER" id="PTHR44085:SF2">
    <property type="entry name" value="SEPIAPTERIN REDUCTASE"/>
    <property type="match status" value="1"/>
</dbReference>
<comment type="similarity">
    <text evidence="5">Belongs to the short-chain dehydrogenases/reductases (SDR) family.</text>
</comment>
<dbReference type="GO" id="GO:0006729">
    <property type="term" value="P:tetrahydrobiopterin biosynthetic process"/>
    <property type="evidence" value="ECO:0007669"/>
    <property type="project" value="TreeGrafter"/>
</dbReference>
<keyword evidence="7" id="KW-1185">Reference proteome</keyword>
<keyword evidence="3" id="KW-0521">NADP</keyword>
<dbReference type="EMBL" id="AZRA01000027">
    <property type="protein sequence ID" value="KDB53304.1"/>
    <property type="molecule type" value="Genomic_DNA"/>
</dbReference>
<evidence type="ECO:0000256" key="2">
    <source>
        <dbReference type="ARBA" id="ARBA00022490"/>
    </source>
</evidence>
<organism evidence="6 7">
    <name type="scientific">Sphaerotilus natans subsp. natans DSM 6575</name>
    <dbReference type="NCBI Taxonomy" id="1286631"/>
    <lineage>
        <taxon>Bacteria</taxon>
        <taxon>Pseudomonadati</taxon>
        <taxon>Pseudomonadota</taxon>
        <taxon>Betaproteobacteria</taxon>
        <taxon>Burkholderiales</taxon>
        <taxon>Sphaerotilaceae</taxon>
        <taxon>Sphaerotilus</taxon>
    </lineage>
</organism>
<name>A0A059KQ02_9BURK</name>
<dbReference type="STRING" id="34103.SAMN05421778_101153"/>
<evidence type="ECO:0000256" key="3">
    <source>
        <dbReference type="ARBA" id="ARBA00022857"/>
    </source>
</evidence>
<dbReference type="InterPro" id="IPR020904">
    <property type="entry name" value="Sc_DH/Rdtase_CS"/>
</dbReference>
<evidence type="ECO:0000256" key="4">
    <source>
        <dbReference type="ARBA" id="ARBA00023002"/>
    </source>
</evidence>
<dbReference type="GO" id="GO:0004757">
    <property type="term" value="F:sepiapterin reductase (NADP+) activity"/>
    <property type="evidence" value="ECO:0007669"/>
    <property type="project" value="TreeGrafter"/>
</dbReference>
<dbReference type="InterPro" id="IPR002347">
    <property type="entry name" value="SDR_fam"/>
</dbReference>